<name>A0A8H2ZR42_9HELO</name>
<evidence type="ECO:0000256" key="1">
    <source>
        <dbReference type="SAM" id="MobiDB-lite"/>
    </source>
</evidence>
<evidence type="ECO:0000313" key="2">
    <source>
        <dbReference type="EMBL" id="CAD6446110.1"/>
    </source>
</evidence>
<sequence>MSPSISPFERMKKFGNEYHNHDISIPSKGEEPVSISTQYPYSKQPSRHSIPASSRGLHAINPPQELSDTSLPYSLVPHPSKASNLYTPQAQAPVRFPLHLSELTIDSIPGNIFNGFKNTLLFYDHPRNLKRKECSRPVFKMSIKGLERITSMLFFLCGGEEENKEEEKKKKENVLIGGAQFDKFSKDVEVQQVGIEGLQREMESGMRVLGTGMERRWEWMVPGSFDEDENFPGKDGKERAFIWKHRIPDSSLALSFTNPNLELRDKESGDLYAVIRYDAWKRKDMIGIQFRRRWEDRSGVRRV</sequence>
<dbReference type="EMBL" id="CAJHIA010000017">
    <property type="protein sequence ID" value="CAD6446110.1"/>
    <property type="molecule type" value="Genomic_DNA"/>
</dbReference>
<evidence type="ECO:0000313" key="3">
    <source>
        <dbReference type="Proteomes" id="UP000624404"/>
    </source>
</evidence>
<reference evidence="2" key="1">
    <citation type="submission" date="2020-10" db="EMBL/GenBank/DDBJ databases">
        <authorList>
            <person name="Kusch S."/>
        </authorList>
    </citation>
    <scope>NUCLEOTIDE SEQUENCE</scope>
    <source>
        <strain evidence="2">SwB9</strain>
    </source>
</reference>
<dbReference type="Proteomes" id="UP000624404">
    <property type="component" value="Unassembled WGS sequence"/>
</dbReference>
<proteinExistence type="predicted"/>
<feature type="region of interest" description="Disordered" evidence="1">
    <location>
        <begin position="17"/>
        <end position="63"/>
    </location>
</feature>
<gene>
    <name evidence="2" type="ORF">SCLTRI_LOCUS5823</name>
</gene>
<comment type="caution">
    <text evidence="2">The sequence shown here is derived from an EMBL/GenBank/DDBJ whole genome shotgun (WGS) entry which is preliminary data.</text>
</comment>
<dbReference type="AlphaFoldDB" id="A0A8H2ZR42"/>
<organism evidence="2 3">
    <name type="scientific">Sclerotinia trifoliorum</name>
    <dbReference type="NCBI Taxonomy" id="28548"/>
    <lineage>
        <taxon>Eukaryota</taxon>
        <taxon>Fungi</taxon>
        <taxon>Dikarya</taxon>
        <taxon>Ascomycota</taxon>
        <taxon>Pezizomycotina</taxon>
        <taxon>Leotiomycetes</taxon>
        <taxon>Helotiales</taxon>
        <taxon>Sclerotiniaceae</taxon>
        <taxon>Sclerotinia</taxon>
    </lineage>
</organism>
<feature type="compositionally biased region" description="Polar residues" evidence="1">
    <location>
        <begin position="34"/>
        <end position="44"/>
    </location>
</feature>
<dbReference type="OrthoDB" id="3546177at2759"/>
<keyword evidence="3" id="KW-1185">Reference proteome</keyword>
<protein>
    <submittedName>
        <fullName evidence="2">B559dde2-491a-4918-b3b9-f53d8806c60a-CDS</fullName>
    </submittedName>
</protein>
<accession>A0A8H2ZR42</accession>